<evidence type="ECO:0000313" key="2">
    <source>
        <dbReference type="EMBL" id="KAF0314966.1"/>
    </source>
</evidence>
<name>A0A8H3ZIS1_9PEZI</name>
<evidence type="ECO:0000313" key="3">
    <source>
        <dbReference type="Proteomes" id="UP000434172"/>
    </source>
</evidence>
<proteinExistence type="predicted"/>
<dbReference type="Proteomes" id="UP000434172">
    <property type="component" value="Unassembled WGS sequence"/>
</dbReference>
<feature type="non-terminal residue" evidence="2">
    <location>
        <position position="1"/>
    </location>
</feature>
<evidence type="ECO:0000256" key="1">
    <source>
        <dbReference type="SAM" id="Phobius"/>
    </source>
</evidence>
<dbReference type="AlphaFoldDB" id="A0A8H3ZIS1"/>
<keyword evidence="1" id="KW-0472">Membrane</keyword>
<dbReference type="EMBL" id="WOWK01000258">
    <property type="protein sequence ID" value="KAF0314966.1"/>
    <property type="molecule type" value="Genomic_DNA"/>
</dbReference>
<keyword evidence="1" id="KW-1133">Transmembrane helix</keyword>
<gene>
    <name evidence="2" type="ORF">GQ607_017809</name>
</gene>
<comment type="caution">
    <text evidence="2">The sequence shown here is derived from an EMBL/GenBank/DDBJ whole genome shotgun (WGS) entry which is preliminary data.</text>
</comment>
<accession>A0A8H3ZIS1</accession>
<keyword evidence="3" id="KW-1185">Reference proteome</keyword>
<keyword evidence="1" id="KW-0812">Transmembrane</keyword>
<organism evidence="2 3">
    <name type="scientific">Colletotrichum asianum</name>
    <dbReference type="NCBI Taxonomy" id="702518"/>
    <lineage>
        <taxon>Eukaryota</taxon>
        <taxon>Fungi</taxon>
        <taxon>Dikarya</taxon>
        <taxon>Ascomycota</taxon>
        <taxon>Pezizomycotina</taxon>
        <taxon>Sordariomycetes</taxon>
        <taxon>Hypocreomycetidae</taxon>
        <taxon>Glomerellales</taxon>
        <taxon>Glomerellaceae</taxon>
        <taxon>Colletotrichum</taxon>
        <taxon>Colletotrichum gloeosporioides species complex</taxon>
    </lineage>
</organism>
<reference evidence="2 3" key="1">
    <citation type="submission" date="2019-12" db="EMBL/GenBank/DDBJ databases">
        <title>A genome sequence resource for the geographically widespread anthracnose pathogen Colletotrichum asianum.</title>
        <authorList>
            <person name="Meng Y."/>
        </authorList>
    </citation>
    <scope>NUCLEOTIDE SEQUENCE [LARGE SCALE GENOMIC DNA]</scope>
    <source>
        <strain evidence="2 3">ICMP 18580</strain>
    </source>
</reference>
<feature type="transmembrane region" description="Helical" evidence="1">
    <location>
        <begin position="6"/>
        <end position="24"/>
    </location>
</feature>
<protein>
    <submittedName>
        <fullName evidence="2">Uncharacterized protein</fullName>
    </submittedName>
</protein>
<sequence length="37" mass="4297">SDSYSSSAINLVFILRILLAYLHYKLLIELKTNHFSL</sequence>